<protein>
    <submittedName>
        <fullName evidence="1">Uncharacterized protein</fullName>
    </submittedName>
</protein>
<name>B5GWA5_STRCL</name>
<dbReference type="KEGG" id="sclf:BB341_05245"/>
<dbReference type="AlphaFoldDB" id="B5GWA5"/>
<dbReference type="STRING" id="1901.BB341_05245"/>
<sequence>MSSPTGTGTVRSWHFILHTQDPLTPDQVDVLAGLDQFADGDLGLEQGPGCSLFTCYVDAPTLTGAIADALARFEYFPGVLIRSVELSEYSLDHNGMWTLAVVPPPPPLEADPTA</sequence>
<gene>
    <name evidence="1" type="ORF">SCLAV_4732</name>
</gene>
<keyword evidence="2" id="KW-1185">Reference proteome</keyword>
<dbReference type="OrthoDB" id="4206602at2"/>
<evidence type="ECO:0000313" key="2">
    <source>
        <dbReference type="Proteomes" id="UP000002357"/>
    </source>
</evidence>
<dbReference type="GeneID" id="93728813"/>
<organism evidence="1 2">
    <name type="scientific">Streptomyces clavuligerus</name>
    <dbReference type="NCBI Taxonomy" id="1901"/>
    <lineage>
        <taxon>Bacteria</taxon>
        <taxon>Bacillati</taxon>
        <taxon>Actinomycetota</taxon>
        <taxon>Actinomycetes</taxon>
        <taxon>Kitasatosporales</taxon>
        <taxon>Streptomycetaceae</taxon>
        <taxon>Streptomyces</taxon>
    </lineage>
</organism>
<evidence type="ECO:0000313" key="1">
    <source>
        <dbReference type="EMBL" id="EFG09804.1"/>
    </source>
</evidence>
<dbReference type="EMBL" id="CM000913">
    <property type="protein sequence ID" value="EFG09804.1"/>
    <property type="molecule type" value="Genomic_DNA"/>
</dbReference>
<reference evidence="1 2" key="1">
    <citation type="journal article" date="2010" name="Genome Biol. Evol.">
        <title>The sequence of a 1.8-mb bacterial linear plasmid reveals a rich evolutionary reservoir of secondary metabolic pathways.</title>
        <authorList>
            <person name="Medema M.H."/>
            <person name="Trefzer A."/>
            <person name="Kovalchuk A."/>
            <person name="van den Berg M."/>
            <person name="Mueller U."/>
            <person name="Heijne W."/>
            <person name="Wu L."/>
            <person name="Alam M.T."/>
            <person name="Ronning C.M."/>
            <person name="Nierman W.C."/>
            <person name="Bovenberg R.A.L."/>
            <person name="Breitling R."/>
            <person name="Takano E."/>
        </authorList>
    </citation>
    <scope>NUCLEOTIDE SEQUENCE [LARGE SCALE GENOMIC DNA]</scope>
    <source>
        <strain evidence="2">ATCC 27064 / DSM 738 / JCM 4710 / NBRC 13307 / NCIMB 12785 / NRRL 3585 / VKM Ac-602</strain>
    </source>
</reference>
<dbReference type="Proteomes" id="UP000002357">
    <property type="component" value="Chromosome"/>
</dbReference>
<accession>B5GWA5</accession>
<proteinExistence type="predicted"/>
<dbReference type="RefSeq" id="WP_003956153.1">
    <property type="nucleotide sequence ID" value="NZ_CM000913.1"/>
</dbReference>